<dbReference type="EMBL" id="ALAB01000020">
    <property type="protein sequence ID" value="EJI85702.1"/>
    <property type="molecule type" value="Genomic_DNA"/>
</dbReference>
<keyword evidence="1" id="KW-0812">Transmembrane</keyword>
<dbReference type="PATRIC" id="fig|1197174.4.peg.1409"/>
<organism evidence="2 3">
    <name type="scientific">Alishewanella aestuarii B11</name>
    <dbReference type="NCBI Taxonomy" id="1197174"/>
    <lineage>
        <taxon>Bacteria</taxon>
        <taxon>Pseudomonadati</taxon>
        <taxon>Pseudomonadota</taxon>
        <taxon>Gammaproteobacteria</taxon>
        <taxon>Alteromonadales</taxon>
        <taxon>Alteromonadaceae</taxon>
        <taxon>Alishewanella</taxon>
    </lineage>
</organism>
<evidence type="ECO:0000256" key="1">
    <source>
        <dbReference type="SAM" id="Phobius"/>
    </source>
</evidence>
<dbReference type="Gene3D" id="3.30.700.10">
    <property type="entry name" value="Glycoprotein, Type 4 Pilin"/>
    <property type="match status" value="1"/>
</dbReference>
<feature type="transmembrane region" description="Helical" evidence="1">
    <location>
        <begin position="6"/>
        <end position="27"/>
    </location>
</feature>
<dbReference type="InterPro" id="IPR045584">
    <property type="entry name" value="Pilin-like"/>
</dbReference>
<keyword evidence="1" id="KW-1133">Transmembrane helix</keyword>
<protein>
    <submittedName>
        <fullName evidence="2">Uncharacterized protein</fullName>
    </submittedName>
</protein>
<accession>J2IET8</accession>
<dbReference type="SUPFAM" id="SSF54523">
    <property type="entry name" value="Pili subunits"/>
    <property type="match status" value="1"/>
</dbReference>
<dbReference type="InterPro" id="IPR012902">
    <property type="entry name" value="N_methyl_site"/>
</dbReference>
<evidence type="ECO:0000313" key="3">
    <source>
        <dbReference type="Proteomes" id="UP000012043"/>
    </source>
</evidence>
<dbReference type="Pfam" id="PF07963">
    <property type="entry name" value="N_methyl"/>
    <property type="match status" value="1"/>
</dbReference>
<evidence type="ECO:0000313" key="2">
    <source>
        <dbReference type="EMBL" id="EJI85702.1"/>
    </source>
</evidence>
<dbReference type="RefSeq" id="WP_008608062.1">
    <property type="nucleotide sequence ID" value="NZ_ALAB01000020.1"/>
</dbReference>
<sequence>MLKRNGFTLIEIVIVIIILGLLAAVALPRFISATKDAEEVSIEAVASAFASAVSLTRSQWELAGRPSGQVLLEGTPILVSPNGYPTGGGLPQAMTAQQCLLVLDSIMQSPPRATTSSNIEDIRRARLFVRVDTQLFAPDHACTYYQTAGLVAAPTNQINLNGFVYVPATGRVSTFINKN</sequence>
<comment type="caution">
    <text evidence="2">The sequence shown here is derived from an EMBL/GenBank/DDBJ whole genome shotgun (WGS) entry which is preliminary data.</text>
</comment>
<dbReference type="Proteomes" id="UP000012043">
    <property type="component" value="Unassembled WGS sequence"/>
</dbReference>
<dbReference type="NCBIfam" id="TIGR02532">
    <property type="entry name" value="IV_pilin_GFxxxE"/>
    <property type="match status" value="1"/>
</dbReference>
<dbReference type="AlphaFoldDB" id="J2IET8"/>
<gene>
    <name evidence="2" type="ORF">AEST_14400</name>
</gene>
<keyword evidence="1" id="KW-0472">Membrane</keyword>
<name>J2IET8_9ALTE</name>
<reference evidence="2 3" key="1">
    <citation type="journal article" date="2012" name="J. Bacteriol.">
        <title>Genome Sequence of Pectin-Degrading Alishewanella aestuarii Strain B11T, Isolated from Tidal Flat Sediment.</title>
        <authorList>
            <person name="Jung J."/>
            <person name="Choi S."/>
            <person name="Chun J."/>
            <person name="Park W."/>
        </authorList>
    </citation>
    <scope>NUCLEOTIDE SEQUENCE [LARGE SCALE GENOMIC DNA]</scope>
    <source>
        <strain evidence="2 3">B11</strain>
    </source>
</reference>
<proteinExistence type="predicted"/>
<keyword evidence="3" id="KW-1185">Reference proteome</keyword>